<dbReference type="EMBL" id="DXFQ01000096">
    <property type="protein sequence ID" value="HIX20047.1"/>
    <property type="molecule type" value="Genomic_DNA"/>
</dbReference>
<evidence type="ECO:0000313" key="3">
    <source>
        <dbReference type="EMBL" id="HIX20047.1"/>
    </source>
</evidence>
<protein>
    <submittedName>
        <fullName evidence="3">Uncharacterized protein</fullName>
    </submittedName>
</protein>
<name>A0A9D2AHD9_9BACT</name>
<dbReference type="AlphaFoldDB" id="A0A9D2AHD9"/>
<feature type="compositionally biased region" description="Polar residues" evidence="1">
    <location>
        <begin position="211"/>
        <end position="227"/>
    </location>
</feature>
<feature type="transmembrane region" description="Helical" evidence="2">
    <location>
        <begin position="183"/>
        <end position="202"/>
    </location>
</feature>
<reference evidence="3" key="2">
    <citation type="submission" date="2021-04" db="EMBL/GenBank/DDBJ databases">
        <authorList>
            <person name="Gilroy R."/>
        </authorList>
    </citation>
    <scope>NUCLEOTIDE SEQUENCE</scope>
    <source>
        <strain evidence="3">14975</strain>
    </source>
</reference>
<dbReference type="Proteomes" id="UP000823964">
    <property type="component" value="Unassembled WGS sequence"/>
</dbReference>
<keyword evidence="2" id="KW-0472">Membrane</keyword>
<feature type="non-terminal residue" evidence="3">
    <location>
        <position position="288"/>
    </location>
</feature>
<keyword evidence="2" id="KW-1133">Transmembrane helix</keyword>
<proteinExistence type="predicted"/>
<comment type="caution">
    <text evidence="3">The sequence shown here is derived from an EMBL/GenBank/DDBJ whole genome shotgun (WGS) entry which is preliminary data.</text>
</comment>
<feature type="compositionally biased region" description="Low complexity" evidence="1">
    <location>
        <begin position="229"/>
        <end position="288"/>
    </location>
</feature>
<reference evidence="3" key="1">
    <citation type="journal article" date="2021" name="PeerJ">
        <title>Extensive microbial diversity within the chicken gut microbiome revealed by metagenomics and culture.</title>
        <authorList>
            <person name="Gilroy R."/>
            <person name="Ravi A."/>
            <person name="Getino M."/>
            <person name="Pursley I."/>
            <person name="Horton D.L."/>
            <person name="Alikhan N.F."/>
            <person name="Baker D."/>
            <person name="Gharbi K."/>
            <person name="Hall N."/>
            <person name="Watson M."/>
            <person name="Adriaenssens E.M."/>
            <person name="Foster-Nyarko E."/>
            <person name="Jarju S."/>
            <person name="Secka A."/>
            <person name="Antonio M."/>
            <person name="Oren A."/>
            <person name="Chaudhuri R.R."/>
            <person name="La Ragione R."/>
            <person name="Hildebrand F."/>
            <person name="Pallen M.J."/>
        </authorList>
    </citation>
    <scope>NUCLEOTIDE SEQUENCE</scope>
    <source>
        <strain evidence="3">14975</strain>
    </source>
</reference>
<evidence type="ECO:0000313" key="4">
    <source>
        <dbReference type="Proteomes" id="UP000823964"/>
    </source>
</evidence>
<organism evidence="3 4">
    <name type="scientific">Candidatus Akkermansia intestinigallinarum</name>
    <dbReference type="NCBI Taxonomy" id="2838431"/>
    <lineage>
        <taxon>Bacteria</taxon>
        <taxon>Pseudomonadati</taxon>
        <taxon>Verrucomicrobiota</taxon>
        <taxon>Verrucomicrobiia</taxon>
        <taxon>Verrucomicrobiales</taxon>
        <taxon>Akkermansiaceae</taxon>
        <taxon>Akkermansia</taxon>
    </lineage>
</organism>
<accession>A0A9D2AHD9</accession>
<feature type="region of interest" description="Disordered" evidence="1">
    <location>
        <begin position="211"/>
        <end position="288"/>
    </location>
</feature>
<keyword evidence="2" id="KW-0812">Transmembrane</keyword>
<sequence>MSITAIPNKGLAFDLEEYERLMTSRNGPDFWYYENQRLLCSRLDPFLPRMEMQNDGLSVQASVIVDGEELLCNSEPINPDLSNVPAGEFEALHAALVSLVEDAKNPLADPNIRTLVDTLLIPLPAKAPELYRLYRDGHKNRLAVIWGLGKRDTNGELDMEAMVKITDFNLAIPEKIGKKGGKGWIGVLLGLAAVGLGAYFLFGSGGDNSGTNSAAAPGTATDQSAVGDTSATQAPAETQTAQQGSVPGQTSTPSAPTTPAGGATTPAAPTTPAGGATTPADATTPAGG</sequence>
<gene>
    <name evidence="3" type="ORF">H9862_05520</name>
</gene>
<evidence type="ECO:0000256" key="2">
    <source>
        <dbReference type="SAM" id="Phobius"/>
    </source>
</evidence>
<evidence type="ECO:0000256" key="1">
    <source>
        <dbReference type="SAM" id="MobiDB-lite"/>
    </source>
</evidence>